<feature type="compositionally biased region" description="Low complexity" evidence="4">
    <location>
        <begin position="126"/>
        <end position="140"/>
    </location>
</feature>
<dbReference type="CDD" id="cd01670">
    <property type="entry name" value="Death"/>
    <property type="match status" value="1"/>
</dbReference>
<dbReference type="KEGG" id="bbel:109464374"/>
<keyword evidence="6" id="KW-1185">Reference proteome</keyword>
<dbReference type="GeneID" id="109464374"/>
<dbReference type="SUPFAM" id="SSF48403">
    <property type="entry name" value="Ankyrin repeat"/>
    <property type="match status" value="1"/>
</dbReference>
<dbReference type="Pfam" id="PF12796">
    <property type="entry name" value="Ank_2"/>
    <property type="match status" value="3"/>
</dbReference>
<gene>
    <name evidence="7" type="primary">LOC109464374</name>
</gene>
<feature type="repeat" description="ANK" evidence="3">
    <location>
        <begin position="699"/>
        <end position="731"/>
    </location>
</feature>
<dbReference type="InterPro" id="IPR011029">
    <property type="entry name" value="DEATH-like_dom_sf"/>
</dbReference>
<dbReference type="InterPro" id="IPR000488">
    <property type="entry name" value="Death_dom"/>
</dbReference>
<dbReference type="SMART" id="SM00248">
    <property type="entry name" value="ANK"/>
    <property type="match status" value="12"/>
</dbReference>
<protein>
    <submittedName>
        <fullName evidence="7">Ankyrin repeat domain-containing protein 17-like</fullName>
    </submittedName>
</protein>
<dbReference type="Gene3D" id="1.25.40.20">
    <property type="entry name" value="Ankyrin repeat-containing domain"/>
    <property type="match status" value="5"/>
</dbReference>
<feature type="domain" description="Death" evidence="5">
    <location>
        <begin position="11"/>
        <end position="96"/>
    </location>
</feature>
<dbReference type="PRINTS" id="PR01415">
    <property type="entry name" value="ANKYRIN"/>
</dbReference>
<dbReference type="Proteomes" id="UP000515135">
    <property type="component" value="Unplaced"/>
</dbReference>
<dbReference type="InterPro" id="IPR036770">
    <property type="entry name" value="Ankyrin_rpt-contain_sf"/>
</dbReference>
<feature type="region of interest" description="Disordered" evidence="4">
    <location>
        <begin position="126"/>
        <end position="196"/>
    </location>
</feature>
<sequence length="758" mass="82710">MAAGKDTEEEMEAAFHIIQSNLGGDWLRLALTLGLKKNVIEDMINKTTGTDLMWRSRVLLEKWRQQNGKKATVEKLLDAMKKAGRQDLVDSVKDELGIVEDIEDTSAAQVKEEATNKTLNVAVRSMSLSSNSSTSHSQPSEKSTRKTTSGRSIVSSSSSSSHHKKENIVKKKTGKKERKSKKKHRKGKPSSEQDLSRDLLHLAMNAIKSMQLAKQKLKKCCYLRIEEPVKEELVEDISQLYDTNEDLCKEIITQLISKNCKGLDVAEMWSSSIYVQMFPETDECARAFNGYLESGRLATDLQKEFRKIGFNCPLEGDVLSMEELEEEVAEIVEEAMDVFVLSDETKQGKLEGELRDAWGDALLRITSWTGDEDKVKTLLQAGVQVNTENSQGETPLWDAVKGGHSNIVALLLQEGADPDVCDKSGFPPLHYASSLGHTEVCRLLVQHTDEDYMYEGEQSPLWIVIENADSQLLTILIDEGFDVHKSDSFIPLCLSAKKLMQVEEGSDRRAWDEHVEVFETLVKAGADVNATDELGQTSLASACIKDCKKTAKLLLDRGADPNIAGDKGRTPVWLAAARGHAEIVSILTQAGADLDKAGDMGWTPLWVAAQKGHVEIAKILTQAGADVNKTDDEERTPLLVATLRGNAGIVSTLTQAGADLNKEDSTGTTPLWLAAGSGHSEIVTILTKAGADLNKADGTGKTPLWVAALKGNTEIVSTLTRAGTDLNKTDSTGSTPLQVAADSGNVEIVRILKQAGAE</sequence>
<dbReference type="AlphaFoldDB" id="A0A6P4YIM4"/>
<feature type="repeat" description="ANK" evidence="3">
    <location>
        <begin position="666"/>
        <end position="698"/>
    </location>
</feature>
<organism evidence="6 7">
    <name type="scientific">Branchiostoma belcheri</name>
    <name type="common">Amphioxus</name>
    <dbReference type="NCBI Taxonomy" id="7741"/>
    <lineage>
        <taxon>Eukaryota</taxon>
        <taxon>Metazoa</taxon>
        <taxon>Chordata</taxon>
        <taxon>Cephalochordata</taxon>
        <taxon>Leptocardii</taxon>
        <taxon>Amphioxiformes</taxon>
        <taxon>Branchiostomatidae</taxon>
        <taxon>Branchiostoma</taxon>
    </lineage>
</organism>
<feature type="repeat" description="ANK" evidence="3">
    <location>
        <begin position="391"/>
        <end position="423"/>
    </location>
</feature>
<dbReference type="RefSeq" id="XP_019616881.1">
    <property type="nucleotide sequence ID" value="XM_019761322.1"/>
</dbReference>
<feature type="repeat" description="ANK" evidence="3">
    <location>
        <begin position="633"/>
        <end position="665"/>
    </location>
</feature>
<evidence type="ECO:0000256" key="1">
    <source>
        <dbReference type="ARBA" id="ARBA00022737"/>
    </source>
</evidence>
<dbReference type="PROSITE" id="PS50088">
    <property type="entry name" value="ANK_REPEAT"/>
    <property type="match status" value="9"/>
</dbReference>
<keyword evidence="2 3" id="KW-0040">ANK repeat</keyword>
<evidence type="ECO:0000256" key="2">
    <source>
        <dbReference type="ARBA" id="ARBA00023043"/>
    </source>
</evidence>
<proteinExistence type="predicted"/>
<evidence type="ECO:0000256" key="4">
    <source>
        <dbReference type="SAM" id="MobiDB-lite"/>
    </source>
</evidence>
<dbReference type="Pfam" id="PF00531">
    <property type="entry name" value="Death"/>
    <property type="match status" value="1"/>
</dbReference>
<dbReference type="SUPFAM" id="SSF47986">
    <property type="entry name" value="DEATH domain"/>
    <property type="match status" value="1"/>
</dbReference>
<feature type="repeat" description="ANK" evidence="3">
    <location>
        <begin position="732"/>
        <end position="758"/>
    </location>
</feature>
<accession>A0A6P4YIM4</accession>
<dbReference type="PANTHER" id="PTHR24198">
    <property type="entry name" value="ANKYRIN REPEAT AND PROTEIN KINASE DOMAIN-CONTAINING PROTEIN"/>
    <property type="match status" value="1"/>
</dbReference>
<feature type="repeat" description="ANK" evidence="3">
    <location>
        <begin position="534"/>
        <end position="566"/>
    </location>
</feature>
<dbReference type="PANTHER" id="PTHR24198:SF165">
    <property type="entry name" value="ANKYRIN REPEAT-CONTAINING PROTEIN-RELATED"/>
    <property type="match status" value="1"/>
</dbReference>
<reference evidence="7" key="1">
    <citation type="submission" date="2025-08" db="UniProtKB">
        <authorList>
            <consortium name="RefSeq"/>
        </authorList>
    </citation>
    <scope>IDENTIFICATION</scope>
    <source>
        <tissue evidence="7">Gonad</tissue>
    </source>
</reference>
<evidence type="ECO:0000313" key="7">
    <source>
        <dbReference type="RefSeq" id="XP_019616881.1"/>
    </source>
</evidence>
<feature type="repeat" description="ANK" evidence="3">
    <location>
        <begin position="424"/>
        <end position="447"/>
    </location>
</feature>
<evidence type="ECO:0000256" key="3">
    <source>
        <dbReference type="PROSITE-ProRule" id="PRU00023"/>
    </source>
</evidence>
<dbReference type="Gene3D" id="1.10.533.10">
    <property type="entry name" value="Death Domain, Fas"/>
    <property type="match status" value="1"/>
</dbReference>
<keyword evidence="1" id="KW-0677">Repeat</keyword>
<feature type="repeat" description="ANK" evidence="3">
    <location>
        <begin position="567"/>
        <end position="599"/>
    </location>
</feature>
<evidence type="ECO:0000313" key="6">
    <source>
        <dbReference type="Proteomes" id="UP000515135"/>
    </source>
</evidence>
<dbReference type="InterPro" id="IPR002110">
    <property type="entry name" value="Ankyrin_rpt"/>
</dbReference>
<evidence type="ECO:0000259" key="5">
    <source>
        <dbReference type="PROSITE" id="PS50017"/>
    </source>
</evidence>
<dbReference type="GO" id="GO:0007165">
    <property type="term" value="P:signal transduction"/>
    <property type="evidence" value="ECO:0007669"/>
    <property type="project" value="InterPro"/>
</dbReference>
<feature type="compositionally biased region" description="Basic residues" evidence="4">
    <location>
        <begin position="161"/>
        <end position="188"/>
    </location>
</feature>
<dbReference type="PROSITE" id="PS50297">
    <property type="entry name" value="ANK_REP_REGION"/>
    <property type="match status" value="8"/>
</dbReference>
<dbReference type="GO" id="GO:0005737">
    <property type="term" value="C:cytoplasm"/>
    <property type="evidence" value="ECO:0007669"/>
    <property type="project" value="TreeGrafter"/>
</dbReference>
<dbReference type="PROSITE" id="PS50017">
    <property type="entry name" value="DEATH_DOMAIN"/>
    <property type="match status" value="1"/>
</dbReference>
<feature type="repeat" description="ANK" evidence="3">
    <location>
        <begin position="600"/>
        <end position="632"/>
    </location>
</feature>
<dbReference type="OrthoDB" id="6155033at2759"/>
<dbReference type="SMART" id="SM00005">
    <property type="entry name" value="DEATH"/>
    <property type="match status" value="1"/>
</dbReference>
<name>A0A6P4YIM4_BRABE</name>